<dbReference type="SUPFAM" id="SSF53067">
    <property type="entry name" value="Actin-like ATPase domain"/>
    <property type="match status" value="2"/>
</dbReference>
<feature type="domain" description="SHS2" evidence="1">
    <location>
        <begin position="16"/>
        <end position="184"/>
    </location>
</feature>
<dbReference type="PANTHER" id="PTHR32432">
    <property type="entry name" value="CELL DIVISION PROTEIN FTSA-RELATED"/>
    <property type="match status" value="1"/>
</dbReference>
<proteinExistence type="predicted"/>
<dbReference type="RefSeq" id="WP_125095735.1">
    <property type="nucleotide sequence ID" value="NZ_RRUE01000002.1"/>
</dbReference>
<name>A0A3R8LPW4_9BURK</name>
<dbReference type="Gene3D" id="3.30.420.40">
    <property type="match status" value="2"/>
</dbReference>
<keyword evidence="3" id="KW-1185">Reference proteome</keyword>
<dbReference type="SMART" id="SM00842">
    <property type="entry name" value="FtsA"/>
    <property type="match status" value="1"/>
</dbReference>
<comment type="caution">
    <text evidence="2">The sequence shown here is derived from an EMBL/GenBank/DDBJ whole genome shotgun (WGS) entry which is preliminary data.</text>
</comment>
<dbReference type="InterPro" id="IPR043129">
    <property type="entry name" value="ATPase_NBD"/>
</dbReference>
<dbReference type="NCBIfam" id="TIGR01175">
    <property type="entry name" value="pilM"/>
    <property type="match status" value="1"/>
</dbReference>
<dbReference type="InterPro" id="IPR005883">
    <property type="entry name" value="PilM"/>
</dbReference>
<evidence type="ECO:0000259" key="1">
    <source>
        <dbReference type="SMART" id="SM00842"/>
    </source>
</evidence>
<reference evidence="2 3" key="1">
    <citation type="submission" date="2018-11" db="EMBL/GenBank/DDBJ databases">
        <title>Genome sequencing of Lautropia sp. KCOM 2505 (= ChDC F240).</title>
        <authorList>
            <person name="Kook J.-K."/>
            <person name="Park S.-N."/>
            <person name="Lim Y.K."/>
        </authorList>
    </citation>
    <scope>NUCLEOTIDE SEQUENCE [LARGE SCALE GENOMIC DNA]</scope>
    <source>
        <strain evidence="2 3">KCOM 2505</strain>
    </source>
</reference>
<dbReference type="Gene3D" id="3.30.1490.300">
    <property type="match status" value="1"/>
</dbReference>
<dbReference type="OrthoDB" id="9773403at2"/>
<protein>
    <submittedName>
        <fullName evidence="2">Pilus assembly protein PilM</fullName>
    </submittedName>
</protein>
<organism evidence="2 3">
    <name type="scientific">Lautropia dentalis</name>
    <dbReference type="NCBI Taxonomy" id="2490857"/>
    <lineage>
        <taxon>Bacteria</taxon>
        <taxon>Pseudomonadati</taxon>
        <taxon>Pseudomonadota</taxon>
        <taxon>Betaproteobacteria</taxon>
        <taxon>Burkholderiales</taxon>
        <taxon>Burkholderiaceae</taxon>
        <taxon>Lautropia</taxon>
    </lineage>
</organism>
<dbReference type="CDD" id="cd24049">
    <property type="entry name" value="ASKHA_NBD_PilM"/>
    <property type="match status" value="1"/>
</dbReference>
<accession>A0A3R8LPW4</accession>
<dbReference type="InterPro" id="IPR003494">
    <property type="entry name" value="SHS2_FtsA"/>
</dbReference>
<dbReference type="Proteomes" id="UP000270261">
    <property type="component" value="Unassembled WGS sequence"/>
</dbReference>
<dbReference type="GO" id="GO:0051301">
    <property type="term" value="P:cell division"/>
    <property type="evidence" value="ECO:0007669"/>
    <property type="project" value="InterPro"/>
</dbReference>
<gene>
    <name evidence="2" type="ORF">EHV23_08720</name>
</gene>
<dbReference type="AlphaFoldDB" id="A0A3R8LPW4"/>
<dbReference type="Pfam" id="PF11104">
    <property type="entry name" value="PilM_2"/>
    <property type="match status" value="1"/>
</dbReference>
<dbReference type="PIRSF" id="PIRSF019169">
    <property type="entry name" value="PilM"/>
    <property type="match status" value="1"/>
</dbReference>
<dbReference type="PANTHER" id="PTHR32432:SF3">
    <property type="entry name" value="ETHANOLAMINE UTILIZATION PROTEIN EUTJ"/>
    <property type="match status" value="1"/>
</dbReference>
<dbReference type="EMBL" id="RRUE01000002">
    <property type="protein sequence ID" value="RRN43524.1"/>
    <property type="molecule type" value="Genomic_DNA"/>
</dbReference>
<evidence type="ECO:0000313" key="3">
    <source>
        <dbReference type="Proteomes" id="UP000270261"/>
    </source>
</evidence>
<dbReference type="InterPro" id="IPR050696">
    <property type="entry name" value="FtsA/MreB"/>
</dbReference>
<evidence type="ECO:0000313" key="2">
    <source>
        <dbReference type="EMBL" id="RRN43524.1"/>
    </source>
</evidence>
<sequence length="360" mass="38861">MGFGLQTLLSRGPAPLIGVDFSASSVKVVELSAGKQAPMRLERYAIEPIERGAVVDGNVERHEAVADALLRALRKAGTSTRQVAMALPSSSVITKRITLPADLTEDDYEVQVESEASQYIPFAIDEVNLDFQVLGPSATDETSVDVLLAASRKEKVDDRVMVAELAGLKPLIIDVEPYAARISIDNIISQLPAGGEGQILAVFDIGQTATRLAVVYNGQTVFEREQPFGGNQLTQEIVRLYGLTAEEAELKKRSGDLPENYTKELLHPFVEAGATELARSLQFFFSSTPYQRVDRILLAGGAAVTPGLAEAVLQKTSVPTEILSPFQGMEIGDAVSEKQMNLDAPALLVSCGLAMRRFDQ</sequence>